<feature type="region of interest" description="Disordered" evidence="4">
    <location>
        <begin position="1"/>
        <end position="22"/>
    </location>
</feature>
<proteinExistence type="inferred from homology"/>
<dbReference type="CDD" id="cd06423">
    <property type="entry name" value="CESA_like"/>
    <property type="match status" value="1"/>
</dbReference>
<feature type="compositionally biased region" description="Polar residues" evidence="4">
    <location>
        <begin position="1"/>
        <end position="11"/>
    </location>
</feature>
<evidence type="ECO:0000256" key="3">
    <source>
        <dbReference type="ARBA" id="ARBA00022679"/>
    </source>
</evidence>
<evidence type="ECO:0000256" key="1">
    <source>
        <dbReference type="ARBA" id="ARBA00006739"/>
    </source>
</evidence>
<comment type="caution">
    <text evidence="6">The sequence shown here is derived from an EMBL/GenBank/DDBJ whole genome shotgun (WGS) entry which is preliminary data.</text>
</comment>
<feature type="transmembrane region" description="Helical" evidence="5">
    <location>
        <begin position="315"/>
        <end position="335"/>
    </location>
</feature>
<evidence type="ECO:0000256" key="4">
    <source>
        <dbReference type="SAM" id="MobiDB-lite"/>
    </source>
</evidence>
<dbReference type="EMBL" id="JAKRCV010000009">
    <property type="protein sequence ID" value="MCG7321204.1"/>
    <property type="molecule type" value="Genomic_DNA"/>
</dbReference>
<protein>
    <submittedName>
        <fullName evidence="6">Glycosyltransferase family 2 protein</fullName>
    </submittedName>
</protein>
<gene>
    <name evidence="6" type="ORF">MHL29_04740</name>
</gene>
<dbReference type="SUPFAM" id="SSF53448">
    <property type="entry name" value="Nucleotide-diphospho-sugar transferases"/>
    <property type="match status" value="1"/>
</dbReference>
<sequence>MSPTLAPTSPEATAPAGAQRAQASVGERRLGRVHVLVPAHNEEAGIANTLLALRDQTYQPHTVTVIADNCTDATVDIARGMGVTVVETVGNTDKKAGALNQVLDTLLPTLGADDLVFVQDADSALDAHFLENAAGYLTRHDHLGAVGGTFRAQPAVQRERTRRAEAPAERWSRLTWNANSRFLQHLQDNEYARYARDVRRLDGKCLVVTGTAAMFRATMLQDLSRARLDGRLPGGDGRGGIYDPRVLTEDNELSFAIMHLGYELLAPPSCTLTTEAMSTWRELWQQRLRWKRGAVENCVQYGITRVTRPYWGRQLLTMLGVVITALYLADVALTITLGHFMLQPIWLGITAIFCVERFVTVRDKGIRQQLLSATMYELPFDFFLQATHAKAYADAIARTERTW</sequence>
<keyword evidence="5" id="KW-0472">Membrane</keyword>
<dbReference type="Pfam" id="PF13641">
    <property type="entry name" value="Glyco_tranf_2_3"/>
    <property type="match status" value="1"/>
</dbReference>
<keyword evidence="3" id="KW-0808">Transferase</keyword>
<evidence type="ECO:0000313" key="6">
    <source>
        <dbReference type="EMBL" id="MCG7321204.1"/>
    </source>
</evidence>
<evidence type="ECO:0000256" key="5">
    <source>
        <dbReference type="SAM" id="Phobius"/>
    </source>
</evidence>
<dbReference type="PANTHER" id="PTHR43630:SF1">
    <property type="entry name" value="POLY-BETA-1,6-N-ACETYL-D-GLUCOSAMINE SYNTHASE"/>
    <property type="match status" value="1"/>
</dbReference>
<accession>A0ABS9Q0A2</accession>
<keyword evidence="7" id="KW-1185">Reference proteome</keyword>
<comment type="similarity">
    <text evidence="1">Belongs to the glycosyltransferase 2 family.</text>
</comment>
<dbReference type="InterPro" id="IPR029044">
    <property type="entry name" value="Nucleotide-diphossugar_trans"/>
</dbReference>
<dbReference type="PANTHER" id="PTHR43630">
    <property type="entry name" value="POLY-BETA-1,6-N-ACETYL-D-GLUCOSAMINE SYNTHASE"/>
    <property type="match status" value="1"/>
</dbReference>
<name>A0ABS9Q0A2_9MICO</name>
<evidence type="ECO:0000256" key="2">
    <source>
        <dbReference type="ARBA" id="ARBA00022676"/>
    </source>
</evidence>
<dbReference type="RefSeq" id="WP_239262691.1">
    <property type="nucleotide sequence ID" value="NZ_DAMCVA010000071.1"/>
</dbReference>
<feature type="transmembrane region" description="Helical" evidence="5">
    <location>
        <begin position="341"/>
        <end position="359"/>
    </location>
</feature>
<organism evidence="6 7">
    <name type="scientific">Arsenicicoccus bolidensis</name>
    <dbReference type="NCBI Taxonomy" id="229480"/>
    <lineage>
        <taxon>Bacteria</taxon>
        <taxon>Bacillati</taxon>
        <taxon>Actinomycetota</taxon>
        <taxon>Actinomycetes</taxon>
        <taxon>Micrococcales</taxon>
        <taxon>Intrasporangiaceae</taxon>
        <taxon>Arsenicicoccus</taxon>
    </lineage>
</organism>
<keyword evidence="5" id="KW-1133">Transmembrane helix</keyword>
<dbReference type="Gene3D" id="3.90.550.10">
    <property type="entry name" value="Spore Coat Polysaccharide Biosynthesis Protein SpsA, Chain A"/>
    <property type="match status" value="1"/>
</dbReference>
<keyword evidence="2" id="KW-0328">Glycosyltransferase</keyword>
<reference evidence="6 7" key="1">
    <citation type="submission" date="2022-02" db="EMBL/GenBank/DDBJ databases">
        <title>Uncovering new skin microbiome diversity through culturing and metagenomics.</title>
        <authorList>
            <person name="Conlan S."/>
            <person name="Deming C."/>
            <person name="Nisc Comparative Sequencing Program N."/>
            <person name="Segre J.A."/>
        </authorList>
    </citation>
    <scope>NUCLEOTIDE SEQUENCE [LARGE SCALE GENOMIC DNA]</scope>
    <source>
        <strain evidence="6 7">ACRQZ</strain>
    </source>
</reference>
<keyword evidence="5" id="KW-0812">Transmembrane</keyword>
<feature type="compositionally biased region" description="Low complexity" evidence="4">
    <location>
        <begin position="12"/>
        <end position="22"/>
    </location>
</feature>
<dbReference type="Proteomes" id="UP001521931">
    <property type="component" value="Unassembled WGS sequence"/>
</dbReference>
<evidence type="ECO:0000313" key="7">
    <source>
        <dbReference type="Proteomes" id="UP001521931"/>
    </source>
</evidence>